<keyword evidence="3" id="KW-1185">Reference proteome</keyword>
<dbReference type="InterPro" id="IPR013324">
    <property type="entry name" value="RNA_pol_sigma_r3/r4-like"/>
</dbReference>
<dbReference type="InterPro" id="IPR013249">
    <property type="entry name" value="RNA_pol_sigma70_r4_t2"/>
</dbReference>
<dbReference type="SUPFAM" id="SSF88659">
    <property type="entry name" value="Sigma3 and sigma4 domains of RNA polymerase sigma factors"/>
    <property type="match status" value="1"/>
</dbReference>
<dbReference type="Pfam" id="PF08281">
    <property type="entry name" value="Sigma70_r4_2"/>
    <property type="match status" value="1"/>
</dbReference>
<gene>
    <name evidence="2" type="ORF">RZN05_14550</name>
</gene>
<sequence>MTSELIRLRRALDCMPEADRRVFELARFDALDYLEIADRLCLTVQQVEDRMASAIRHLADYDQAR</sequence>
<comment type="caution">
    <text evidence="2">The sequence shown here is derived from an EMBL/GenBank/DDBJ whole genome shotgun (WGS) entry which is preliminary data.</text>
</comment>
<proteinExistence type="predicted"/>
<organism evidence="2 3">
    <name type="scientific">Sphingomonas agrestis</name>
    <dbReference type="NCBI Taxonomy" id="3080540"/>
    <lineage>
        <taxon>Bacteria</taxon>
        <taxon>Pseudomonadati</taxon>
        <taxon>Pseudomonadota</taxon>
        <taxon>Alphaproteobacteria</taxon>
        <taxon>Sphingomonadales</taxon>
        <taxon>Sphingomonadaceae</taxon>
        <taxon>Sphingomonas</taxon>
    </lineage>
</organism>
<dbReference type="RefSeq" id="WP_317227319.1">
    <property type="nucleotide sequence ID" value="NZ_JAWJEJ010000001.1"/>
</dbReference>
<name>A0ABU3YA04_9SPHN</name>
<dbReference type="Gene3D" id="1.10.10.10">
    <property type="entry name" value="Winged helix-like DNA-binding domain superfamily/Winged helix DNA-binding domain"/>
    <property type="match status" value="1"/>
</dbReference>
<evidence type="ECO:0000313" key="2">
    <source>
        <dbReference type="EMBL" id="MDV3458215.1"/>
    </source>
</evidence>
<evidence type="ECO:0000259" key="1">
    <source>
        <dbReference type="Pfam" id="PF08281"/>
    </source>
</evidence>
<dbReference type="Proteomes" id="UP001273531">
    <property type="component" value="Unassembled WGS sequence"/>
</dbReference>
<feature type="domain" description="RNA polymerase sigma factor 70 region 4 type 2" evidence="1">
    <location>
        <begin position="7"/>
        <end position="58"/>
    </location>
</feature>
<accession>A0ABU3YA04</accession>
<dbReference type="EMBL" id="JAWJEJ010000001">
    <property type="protein sequence ID" value="MDV3458215.1"/>
    <property type="molecule type" value="Genomic_DNA"/>
</dbReference>
<evidence type="ECO:0000313" key="3">
    <source>
        <dbReference type="Proteomes" id="UP001273531"/>
    </source>
</evidence>
<reference evidence="2 3" key="1">
    <citation type="submission" date="2023-10" db="EMBL/GenBank/DDBJ databases">
        <title>Sphingomonas sp. HF-S4 16S ribosomal RNA gene Genome sequencing and assembly.</title>
        <authorList>
            <person name="Lee H."/>
        </authorList>
    </citation>
    <scope>NUCLEOTIDE SEQUENCE [LARGE SCALE GENOMIC DNA]</scope>
    <source>
        <strain evidence="2 3">HF-S4</strain>
    </source>
</reference>
<dbReference type="InterPro" id="IPR036388">
    <property type="entry name" value="WH-like_DNA-bd_sf"/>
</dbReference>
<protein>
    <submittedName>
        <fullName evidence="2">Sigma factor-like helix-turn-helix DNA-binding protein</fullName>
    </submittedName>
</protein>